<evidence type="ECO:0000313" key="2">
    <source>
        <dbReference type="EMBL" id="OMJ96189.1"/>
    </source>
</evidence>
<organism evidence="2 3">
    <name type="scientific">Stentor coeruleus</name>
    <dbReference type="NCBI Taxonomy" id="5963"/>
    <lineage>
        <taxon>Eukaryota</taxon>
        <taxon>Sar</taxon>
        <taxon>Alveolata</taxon>
        <taxon>Ciliophora</taxon>
        <taxon>Postciliodesmatophora</taxon>
        <taxon>Heterotrichea</taxon>
        <taxon>Heterotrichida</taxon>
        <taxon>Stentoridae</taxon>
        <taxon>Stentor</taxon>
    </lineage>
</organism>
<feature type="coiled-coil region" evidence="1">
    <location>
        <begin position="38"/>
        <end position="128"/>
    </location>
</feature>
<keyword evidence="3" id="KW-1185">Reference proteome</keyword>
<evidence type="ECO:0000256" key="1">
    <source>
        <dbReference type="SAM" id="Coils"/>
    </source>
</evidence>
<proteinExistence type="predicted"/>
<protein>
    <recommendedName>
        <fullName evidence="4">Trichohyalin-plectin-homology domain-containing protein</fullName>
    </recommendedName>
</protein>
<comment type="caution">
    <text evidence="2">The sequence shown here is derived from an EMBL/GenBank/DDBJ whole genome shotgun (WGS) entry which is preliminary data.</text>
</comment>
<name>A0A1R2D4K3_9CILI</name>
<accession>A0A1R2D4K3</accession>
<dbReference type="EMBL" id="MPUH01000002">
    <property type="protein sequence ID" value="OMJ96189.1"/>
    <property type="molecule type" value="Genomic_DNA"/>
</dbReference>
<dbReference type="Proteomes" id="UP000187209">
    <property type="component" value="Unassembled WGS sequence"/>
</dbReference>
<gene>
    <name evidence="2" type="ORF">SteCoe_147</name>
</gene>
<keyword evidence="1" id="KW-0175">Coiled coil</keyword>
<dbReference type="AlphaFoldDB" id="A0A1R2D4K3"/>
<sequence length="317" mass="38213">MWKKLETLKHNDYKKAQNDAYNRIVSTLERSLENEKQYNALEEKRQILLEKSEREQEILKNTIRKHYFTVLQRQIEEKRRNKFIEENEDVKEKELTDEVFRPKKSSIKNQLDAQIEEKLRIKRELLDKEALLDKMHLEIARKSLESEMRRKSIGRQNVKNQLRESWEMMQITNKLQKAIERTRRFGDNFIVYSEDEDEDIEKHQQYKKKVKKRYEKMFGKGRNRRRDKEMEIKEVGEEDGGFLRKKSKSMLSRETKFSQRTILEKINRLSEQEVTIKKEKKSILSFLESKTQTKVSSRPITVATLMIPRGNQLNASL</sequence>
<reference evidence="2 3" key="1">
    <citation type="submission" date="2016-11" db="EMBL/GenBank/DDBJ databases">
        <title>The macronuclear genome of Stentor coeruleus: a giant cell with tiny introns.</title>
        <authorList>
            <person name="Slabodnick M."/>
            <person name="Ruby J.G."/>
            <person name="Reiff S.B."/>
            <person name="Swart E.C."/>
            <person name="Gosai S."/>
            <person name="Prabakaran S."/>
            <person name="Witkowska E."/>
            <person name="Larue G.E."/>
            <person name="Fisher S."/>
            <person name="Freeman R.M."/>
            <person name="Gunawardena J."/>
            <person name="Chu W."/>
            <person name="Stover N.A."/>
            <person name="Gregory B.D."/>
            <person name="Nowacki M."/>
            <person name="Derisi J."/>
            <person name="Roy S.W."/>
            <person name="Marshall W.F."/>
            <person name="Sood P."/>
        </authorList>
    </citation>
    <scope>NUCLEOTIDE SEQUENCE [LARGE SCALE GENOMIC DNA]</scope>
    <source>
        <strain evidence="2">WM001</strain>
    </source>
</reference>
<evidence type="ECO:0008006" key="4">
    <source>
        <dbReference type="Google" id="ProtNLM"/>
    </source>
</evidence>
<evidence type="ECO:0000313" key="3">
    <source>
        <dbReference type="Proteomes" id="UP000187209"/>
    </source>
</evidence>